<dbReference type="GO" id="GO:0005634">
    <property type="term" value="C:nucleus"/>
    <property type="evidence" value="ECO:0007669"/>
    <property type="project" value="UniProtKB-SubCell"/>
</dbReference>
<dbReference type="InterPro" id="IPR018186">
    <property type="entry name" value="TF_T-box_CS"/>
</dbReference>
<feature type="region of interest" description="Disordered" evidence="8">
    <location>
        <begin position="599"/>
        <end position="619"/>
    </location>
</feature>
<proteinExistence type="evidence at transcript level"/>
<feature type="region of interest" description="Disordered" evidence="8">
    <location>
        <begin position="405"/>
        <end position="432"/>
    </location>
</feature>
<dbReference type="InterPro" id="IPR046360">
    <property type="entry name" value="T-box_DNA-bd"/>
</dbReference>
<dbReference type="GO" id="GO:0000981">
    <property type="term" value="F:DNA-binding transcription factor activity, RNA polymerase II-specific"/>
    <property type="evidence" value="ECO:0007669"/>
    <property type="project" value="TreeGrafter"/>
</dbReference>
<evidence type="ECO:0000256" key="3">
    <source>
        <dbReference type="ARBA" id="ARBA00023015"/>
    </source>
</evidence>
<keyword evidence="6 7" id="KW-0539">Nucleus</keyword>
<dbReference type="GO" id="GO:0001708">
    <property type="term" value="P:cell fate specification"/>
    <property type="evidence" value="ECO:0007669"/>
    <property type="project" value="TreeGrafter"/>
</dbReference>
<dbReference type="PROSITE" id="PS50252">
    <property type="entry name" value="TBOX_3"/>
    <property type="match status" value="1"/>
</dbReference>
<dbReference type="GO" id="GO:0000785">
    <property type="term" value="C:chromatin"/>
    <property type="evidence" value="ECO:0007669"/>
    <property type="project" value="TreeGrafter"/>
</dbReference>
<dbReference type="PANTHER" id="PTHR11267">
    <property type="entry name" value="T-BOX PROTEIN-RELATED"/>
    <property type="match status" value="1"/>
</dbReference>
<dbReference type="SMART" id="SM00425">
    <property type="entry name" value="TBOX"/>
    <property type="match status" value="1"/>
</dbReference>
<dbReference type="InterPro" id="IPR001699">
    <property type="entry name" value="TF_T-box"/>
</dbReference>
<dbReference type="PROSITE" id="PS01283">
    <property type="entry name" value="TBOX_1"/>
    <property type="match status" value="1"/>
</dbReference>
<dbReference type="GO" id="GO:0000978">
    <property type="term" value="F:RNA polymerase II cis-regulatory region sequence-specific DNA binding"/>
    <property type="evidence" value="ECO:0007669"/>
    <property type="project" value="InterPro"/>
</dbReference>
<dbReference type="Gene3D" id="2.60.40.820">
    <property type="entry name" value="Transcription factor, T-box"/>
    <property type="match status" value="1"/>
</dbReference>
<dbReference type="AlphaFoldDB" id="A0A5P8I4I1"/>
<dbReference type="EMBL" id="MN275811">
    <property type="protein sequence ID" value="QFQ66869.1"/>
    <property type="molecule type" value="mRNA"/>
</dbReference>
<keyword evidence="5" id="KW-0804">Transcription</keyword>
<dbReference type="PANTHER" id="PTHR11267:SF199">
    <property type="entry name" value="T-BOX PROTEIN 36-RELATED"/>
    <property type="match status" value="1"/>
</dbReference>
<dbReference type="InterPro" id="IPR036960">
    <property type="entry name" value="T-box_sf"/>
</dbReference>
<evidence type="ECO:0000256" key="7">
    <source>
        <dbReference type="PROSITE-ProRule" id="PRU00201"/>
    </source>
</evidence>
<evidence type="ECO:0000256" key="8">
    <source>
        <dbReference type="SAM" id="MobiDB-lite"/>
    </source>
</evidence>
<feature type="region of interest" description="Disordered" evidence="8">
    <location>
        <begin position="657"/>
        <end position="691"/>
    </location>
</feature>
<comment type="caution">
    <text evidence="7">Lacks conserved residue(s) required for the propagation of feature annotation.</text>
</comment>
<evidence type="ECO:0000256" key="6">
    <source>
        <dbReference type="ARBA" id="ARBA00023242"/>
    </source>
</evidence>
<evidence type="ECO:0000256" key="4">
    <source>
        <dbReference type="ARBA" id="ARBA00023125"/>
    </source>
</evidence>
<evidence type="ECO:0000259" key="9">
    <source>
        <dbReference type="PROSITE" id="PS50252"/>
    </source>
</evidence>
<feature type="region of interest" description="Disordered" evidence="8">
    <location>
        <begin position="320"/>
        <end position="368"/>
    </location>
</feature>
<feature type="domain" description="T-box" evidence="9">
    <location>
        <begin position="145"/>
        <end position="325"/>
    </location>
</feature>
<dbReference type="SUPFAM" id="SSF49417">
    <property type="entry name" value="p53-like transcription factors"/>
    <property type="match status" value="1"/>
</dbReference>
<evidence type="ECO:0000256" key="2">
    <source>
        <dbReference type="ARBA" id="ARBA00022473"/>
    </source>
</evidence>
<feature type="compositionally biased region" description="Basic residues" evidence="8">
    <location>
        <begin position="667"/>
        <end position="681"/>
    </location>
</feature>
<dbReference type="Pfam" id="PF00907">
    <property type="entry name" value="T-box"/>
    <property type="match status" value="1"/>
</dbReference>
<name>A0A5P8I4I1_SCHMD</name>
<organism evidence="10">
    <name type="scientific">Schmidtea mediterranea</name>
    <name type="common">Freshwater planarian flatworm</name>
    <dbReference type="NCBI Taxonomy" id="79327"/>
    <lineage>
        <taxon>Eukaryota</taxon>
        <taxon>Metazoa</taxon>
        <taxon>Spiralia</taxon>
        <taxon>Lophotrochozoa</taxon>
        <taxon>Platyhelminthes</taxon>
        <taxon>Rhabditophora</taxon>
        <taxon>Seriata</taxon>
        <taxon>Tricladida</taxon>
        <taxon>Continenticola</taxon>
        <taxon>Geoplanoidea</taxon>
        <taxon>Dugesiidae</taxon>
        <taxon>Schmidtea</taxon>
    </lineage>
</organism>
<sequence length="728" mass="83842">MTVDERIMNRYSLSNYGSTPFQKLFDVSQPYLQNPTDLLSTKRFPFQFGTYPLNFPNNSSTELSKSNPNILWKSGNSYQQNPLPYFPLTHPQLYPSVKYFPPPPNSMDLLNSYLQGPSPDMVKYIEKIREDEISTKIKDSIEAKLCEDDLWKRFNNLTTEMVITKSGRRMFPAFKVQLSGLDPKSKYVLALEVMPCDDNRFKFHNGKWTLAGKADPESNRLVYFHCESPASGESWMQKAVWFNKVKLTNNPTDKDPQHLVLNSMHKYVMRLHLFRTDDTSKIRFCLYPEVFLFKTTEFIAVTAYQNDKITQLKIDHNPFAKGFRDNGSGRREKKRMKLQQTISSTSPDSPEDSEDECLTSNPKSNLNSPAIAENVTVAKDNILNTSQNSLESTLSNQENSILNKNHLNRNDCHNSSTVSNLKRKSSCDSTEMAAVPKKRINSSNSKSFDWERGFNSYLSEDLKNAIRGNHTVHYTPRTLSHSKMSLLDSSNIHLDKFERSGAVLAKPSWNSWSTSQIESGLVNPMPGYQMMSKLYRMMSQNPANHMNLSQNDGIIKSISNIWALNNQSKQNIRELDKLSPTLNSMKSFESNEIIIFNESNNNKKNNNNNNNYYSNPPNRYANSNVRKLIVGPRSDKYDSGIFDLDLRGKKYLPKYEAYKTTPMSHRNDKKKKRSNSQKRIPKNTQTVKQAEEKYSNHLILRANEIKKLNERKALDNFDDVDSWNNLHL</sequence>
<comment type="subcellular location">
    <subcellularLocation>
        <location evidence="1 7">Nucleus</location>
    </subcellularLocation>
</comment>
<keyword evidence="4 7" id="KW-0238">DNA-binding</keyword>
<protein>
    <submittedName>
        <fullName evidence="10">T-box 2/3a protein</fullName>
    </submittedName>
</protein>
<evidence type="ECO:0000256" key="1">
    <source>
        <dbReference type="ARBA" id="ARBA00004123"/>
    </source>
</evidence>
<keyword evidence="2" id="KW-0217">Developmental protein</keyword>
<reference evidence="10" key="1">
    <citation type="journal article" date="2019" name="PLoS Genet.">
        <title>A small set of conserved genes, including sp5 and Hox, are activated by Wnt signaling in the posterior of planarians and acoels.</title>
        <authorList>
            <person name="Tewari A.G."/>
            <person name="Owen J.H."/>
            <person name="Petersen C.P."/>
            <person name="Wagner D.E."/>
            <person name="Reddien P.W."/>
        </authorList>
    </citation>
    <scope>NUCLEOTIDE SEQUENCE</scope>
</reference>
<dbReference type="InterPro" id="IPR008967">
    <property type="entry name" value="p53-like_TF_DNA-bd_sf"/>
</dbReference>
<feature type="compositionally biased region" description="Polar residues" evidence="8">
    <location>
        <begin position="358"/>
        <end position="368"/>
    </location>
</feature>
<evidence type="ECO:0000256" key="5">
    <source>
        <dbReference type="ARBA" id="ARBA00023163"/>
    </source>
</evidence>
<accession>A0A5P8I4I1</accession>
<dbReference type="GO" id="GO:0045893">
    <property type="term" value="P:positive regulation of DNA-templated transcription"/>
    <property type="evidence" value="ECO:0007669"/>
    <property type="project" value="InterPro"/>
</dbReference>
<evidence type="ECO:0000313" key="10">
    <source>
        <dbReference type="EMBL" id="QFQ66869.1"/>
    </source>
</evidence>
<dbReference type="FunFam" id="2.60.40.820:FF:000010">
    <property type="entry name" value="T-box transcription factor TBX6"/>
    <property type="match status" value="1"/>
</dbReference>
<keyword evidence="3" id="KW-0805">Transcription regulation</keyword>
<dbReference type="PRINTS" id="PR00937">
    <property type="entry name" value="TBOX"/>
</dbReference>
<feature type="compositionally biased region" description="Basic and acidic residues" evidence="8">
    <location>
        <begin position="320"/>
        <end position="330"/>
    </location>
</feature>